<dbReference type="RefSeq" id="XP_005646231.1">
    <property type="nucleotide sequence ID" value="XM_005646174.1"/>
</dbReference>
<name>I0YTG8_COCSC</name>
<protein>
    <submittedName>
        <fullName evidence="3">Uncharacterized protein</fullName>
    </submittedName>
</protein>
<feature type="region of interest" description="Disordered" evidence="1">
    <location>
        <begin position="536"/>
        <end position="560"/>
    </location>
</feature>
<evidence type="ECO:0000256" key="1">
    <source>
        <dbReference type="SAM" id="MobiDB-lite"/>
    </source>
</evidence>
<keyword evidence="2" id="KW-0812">Transmembrane</keyword>
<evidence type="ECO:0000313" key="3">
    <source>
        <dbReference type="EMBL" id="EIE21687.1"/>
    </source>
</evidence>
<dbReference type="GeneID" id="17039671"/>
<reference evidence="3 4" key="1">
    <citation type="journal article" date="2012" name="Genome Biol.">
        <title>The genome of the polar eukaryotic microalga coccomyxa subellipsoidea reveals traits of cold adaptation.</title>
        <authorList>
            <person name="Blanc G."/>
            <person name="Agarkova I."/>
            <person name="Grimwood J."/>
            <person name="Kuo A."/>
            <person name="Brueggeman A."/>
            <person name="Dunigan D."/>
            <person name="Gurnon J."/>
            <person name="Ladunga I."/>
            <person name="Lindquist E."/>
            <person name="Lucas S."/>
            <person name="Pangilinan J."/>
            <person name="Proschold T."/>
            <person name="Salamov A."/>
            <person name="Schmutz J."/>
            <person name="Weeks D."/>
            <person name="Yamada T."/>
            <person name="Claverie J.M."/>
            <person name="Grigoriev I."/>
            <person name="Van Etten J."/>
            <person name="Lomsadze A."/>
            <person name="Borodovsky M."/>
        </authorList>
    </citation>
    <scope>NUCLEOTIDE SEQUENCE [LARGE SCALE GENOMIC DNA]</scope>
    <source>
        <strain evidence="3 4">C-169</strain>
    </source>
</reference>
<evidence type="ECO:0000256" key="2">
    <source>
        <dbReference type="SAM" id="Phobius"/>
    </source>
</evidence>
<feature type="compositionally biased region" description="Polar residues" evidence="1">
    <location>
        <begin position="550"/>
        <end position="560"/>
    </location>
</feature>
<feature type="region of interest" description="Disordered" evidence="1">
    <location>
        <begin position="483"/>
        <end position="502"/>
    </location>
</feature>
<organism evidence="3 4">
    <name type="scientific">Coccomyxa subellipsoidea (strain C-169)</name>
    <name type="common">Green microalga</name>
    <dbReference type="NCBI Taxonomy" id="574566"/>
    <lineage>
        <taxon>Eukaryota</taxon>
        <taxon>Viridiplantae</taxon>
        <taxon>Chlorophyta</taxon>
        <taxon>core chlorophytes</taxon>
        <taxon>Trebouxiophyceae</taxon>
        <taxon>Trebouxiophyceae incertae sedis</taxon>
        <taxon>Coccomyxaceae</taxon>
        <taxon>Coccomyxa</taxon>
        <taxon>Coccomyxa subellipsoidea</taxon>
    </lineage>
</organism>
<keyword evidence="4" id="KW-1185">Reference proteome</keyword>
<dbReference type="AlphaFoldDB" id="I0YTG8"/>
<dbReference type="Proteomes" id="UP000007264">
    <property type="component" value="Unassembled WGS sequence"/>
</dbReference>
<feature type="compositionally biased region" description="Low complexity" evidence="1">
    <location>
        <begin position="461"/>
        <end position="471"/>
    </location>
</feature>
<dbReference type="OrthoDB" id="10306377at2759"/>
<keyword evidence="2" id="KW-1133">Transmembrane helix</keyword>
<evidence type="ECO:0000313" key="4">
    <source>
        <dbReference type="Proteomes" id="UP000007264"/>
    </source>
</evidence>
<dbReference type="EMBL" id="AGSI01000012">
    <property type="protein sequence ID" value="EIE21687.1"/>
    <property type="molecule type" value="Genomic_DNA"/>
</dbReference>
<keyword evidence="2" id="KW-0472">Membrane</keyword>
<feature type="transmembrane region" description="Helical" evidence="2">
    <location>
        <begin position="20"/>
        <end position="37"/>
    </location>
</feature>
<feature type="compositionally biased region" description="Low complexity" evidence="1">
    <location>
        <begin position="537"/>
        <end position="549"/>
    </location>
</feature>
<sequence length="560" mass="62098">MKSSQLPLGHSSLCVQRMSGPIIVLGFLMLGVSLLFLEDLRISVKKVLVGASPQSNFRVTISGTVLPASAVRCNRLALPASFYNESQGPYNPAAVRHPISGEWLLVYTFDEVWFGISEYARTGNYLEGRMRSHPLLIKLGSEATPSMRKLEDVQMLELDDGFSRVQKEFGADLYKAADWRPFIWKNEVYLGHWIGFLPAQERMAIARLDMDAGIVRYEYRFSQLSDEIESAQHPDLASDKQAGASLRVGAFKKNEKPGFKREKNWGFVEEDGALMIYYALLPCTVVLEFDMGQPDGVLLRSRTCYDEQAAVIQQQTGLEILDFEMHSSGNPVPWDVENGAEHKEYLSMLHVKKGDYAHWAIRINRASRRITHISAGPIIKARDYRNEGFLQTALVVSSFHVLEQVAADGVVERSLRILYGEGDRFGCWLDVATDAIVWHELTEEDILPSAEPLPQHHAEAGEPSPAEAALEQARSHLRDSLVAPAPAQPPQGGHSAVPSQLSQIKDSSMGRLEHKLEAVGQHVISSTVTSYDAWIHGDSGSSASADAPAQKNSLPLQPRT</sequence>
<comment type="caution">
    <text evidence="3">The sequence shown here is derived from an EMBL/GenBank/DDBJ whole genome shotgun (WGS) entry which is preliminary data.</text>
</comment>
<dbReference type="KEGG" id="csl:COCSUDRAFT_48216"/>
<proteinExistence type="predicted"/>
<gene>
    <name evidence="3" type="ORF">COCSUDRAFT_48216</name>
</gene>
<feature type="region of interest" description="Disordered" evidence="1">
    <location>
        <begin position="453"/>
        <end position="474"/>
    </location>
</feature>
<accession>I0YTG8</accession>